<proteinExistence type="predicted"/>
<keyword evidence="3" id="KW-1185">Reference proteome</keyword>
<keyword evidence="1" id="KW-1133">Transmembrane helix</keyword>
<dbReference type="EMBL" id="JBBWRZ010000004">
    <property type="protein sequence ID" value="KAK8238000.1"/>
    <property type="molecule type" value="Genomic_DNA"/>
</dbReference>
<keyword evidence="1" id="KW-0812">Transmembrane</keyword>
<feature type="transmembrane region" description="Helical" evidence="1">
    <location>
        <begin position="47"/>
        <end position="66"/>
    </location>
</feature>
<evidence type="ECO:0000313" key="2">
    <source>
        <dbReference type="EMBL" id="KAK8238000.1"/>
    </source>
</evidence>
<dbReference type="Proteomes" id="UP001492380">
    <property type="component" value="Unassembled WGS sequence"/>
</dbReference>
<organism evidence="2 3">
    <name type="scientific">Phyllosticta capitalensis</name>
    <dbReference type="NCBI Taxonomy" id="121624"/>
    <lineage>
        <taxon>Eukaryota</taxon>
        <taxon>Fungi</taxon>
        <taxon>Dikarya</taxon>
        <taxon>Ascomycota</taxon>
        <taxon>Pezizomycotina</taxon>
        <taxon>Dothideomycetes</taxon>
        <taxon>Dothideomycetes incertae sedis</taxon>
        <taxon>Botryosphaeriales</taxon>
        <taxon>Phyllostictaceae</taxon>
        <taxon>Phyllosticta</taxon>
    </lineage>
</organism>
<gene>
    <name evidence="2" type="ORF">HDK90DRAFT_210603</name>
</gene>
<reference evidence="2 3" key="1">
    <citation type="submission" date="2024-04" db="EMBL/GenBank/DDBJ databases">
        <title>Phyllosticta paracitricarpa is synonymous to the EU quarantine fungus P. citricarpa based on phylogenomic analyses.</title>
        <authorList>
            <consortium name="Lawrence Berkeley National Laboratory"/>
            <person name="Van Ingen-Buijs V.A."/>
            <person name="Van Westerhoven A.C."/>
            <person name="Haridas S."/>
            <person name="Skiadas P."/>
            <person name="Martin F."/>
            <person name="Groenewald J.Z."/>
            <person name="Crous P.W."/>
            <person name="Seidl M.F."/>
        </authorList>
    </citation>
    <scope>NUCLEOTIDE SEQUENCE [LARGE SCALE GENOMIC DNA]</scope>
    <source>
        <strain evidence="2 3">CBS 123374</strain>
    </source>
</reference>
<protein>
    <submittedName>
        <fullName evidence="2">Uncharacterized protein</fullName>
    </submittedName>
</protein>
<sequence length="117" mass="13049">MSLSLCTLDFFCPPFLHDEHLAQAHVMYEDGMWIGANGRERMPQNRWLALSLVYVGFGLIPVSFTFVSDTPLWMSMCDVDCGLVGYVFTNFLSAGPYVRSFLTLTPALTCLAQALTV</sequence>
<comment type="caution">
    <text evidence="2">The sequence shown here is derived from an EMBL/GenBank/DDBJ whole genome shotgun (WGS) entry which is preliminary data.</text>
</comment>
<keyword evidence="1" id="KW-0472">Membrane</keyword>
<name>A0ABR1YSN7_9PEZI</name>
<accession>A0ABR1YSN7</accession>
<evidence type="ECO:0000313" key="3">
    <source>
        <dbReference type="Proteomes" id="UP001492380"/>
    </source>
</evidence>
<evidence type="ECO:0000256" key="1">
    <source>
        <dbReference type="SAM" id="Phobius"/>
    </source>
</evidence>